<accession>A0A915CHX9</accession>
<protein>
    <submittedName>
        <fullName evidence="2">Uncharacterized protein</fullName>
    </submittedName>
</protein>
<proteinExistence type="predicted"/>
<dbReference type="AlphaFoldDB" id="A0A915CHX9"/>
<organism evidence="1 2">
    <name type="scientific">Parascaris univalens</name>
    <name type="common">Nematode worm</name>
    <dbReference type="NCBI Taxonomy" id="6257"/>
    <lineage>
        <taxon>Eukaryota</taxon>
        <taxon>Metazoa</taxon>
        <taxon>Ecdysozoa</taxon>
        <taxon>Nematoda</taxon>
        <taxon>Chromadorea</taxon>
        <taxon>Rhabditida</taxon>
        <taxon>Spirurina</taxon>
        <taxon>Ascaridomorpha</taxon>
        <taxon>Ascaridoidea</taxon>
        <taxon>Ascarididae</taxon>
        <taxon>Parascaris</taxon>
    </lineage>
</organism>
<dbReference type="WBParaSite" id="PgR214_g001_t01">
    <property type="protein sequence ID" value="PgR214_g001_t01"/>
    <property type="gene ID" value="PgR214_g001"/>
</dbReference>
<keyword evidence="1" id="KW-1185">Reference proteome</keyword>
<evidence type="ECO:0000313" key="1">
    <source>
        <dbReference type="Proteomes" id="UP000887569"/>
    </source>
</evidence>
<dbReference type="Proteomes" id="UP000887569">
    <property type="component" value="Unplaced"/>
</dbReference>
<sequence length="228" mass="25223">MENRKENMDFSRRTTSLSNMKETWFCVNWSSVAGIEPGPCGTGKKTSSFSRRTTSLSNMKKLGFVSTGLPLPGIEPGCGPQRTLSFSLPLRPDKKAITDYCIRTEETSVIASYDFTVEYEELVCVDWSFRCPESNTGLAGITELLYENRKNIDFSRRTTSLSNMKKLGFVSTGLPLPGVEPGPCGKENIDLASYDFTVEYEETWFCVTGLPLPGSNPGLAGESRNPNH</sequence>
<reference evidence="2" key="1">
    <citation type="submission" date="2022-11" db="UniProtKB">
        <authorList>
            <consortium name="WormBaseParasite"/>
        </authorList>
    </citation>
    <scope>IDENTIFICATION</scope>
</reference>
<name>A0A915CHX9_PARUN</name>
<evidence type="ECO:0000313" key="2">
    <source>
        <dbReference type="WBParaSite" id="PgR214_g001_t01"/>
    </source>
</evidence>